<evidence type="ECO:0000256" key="4">
    <source>
        <dbReference type="SAM" id="SignalP"/>
    </source>
</evidence>
<organism evidence="5 6">
    <name type="scientific">Mucilaginibacter calamicampi</name>
    <dbReference type="NCBI Taxonomy" id="1302352"/>
    <lineage>
        <taxon>Bacteria</taxon>
        <taxon>Pseudomonadati</taxon>
        <taxon>Bacteroidota</taxon>
        <taxon>Sphingobacteriia</taxon>
        <taxon>Sphingobacteriales</taxon>
        <taxon>Sphingobacteriaceae</taxon>
        <taxon>Mucilaginibacter</taxon>
    </lineage>
</organism>
<sequence>MKTTGSIFTKISLGVMVAIAVAACNNDKKADAPAAAASTGSSASETIVFVNQDTLLAKYDYAKDMRSTLESKGKTTENDIGSRRQAFEREIAEYKRNANTLSADQRAATEQRLTRKGQEQQQYEQAAGAEFQNLQGTEANKLYDKIADFTKIYAKEKGYKMVLTYSKANPTVLYGDATLDVTADVTKRLNEAYAKDKK</sequence>
<dbReference type="PROSITE" id="PS51257">
    <property type="entry name" value="PROKAR_LIPOPROTEIN"/>
    <property type="match status" value="1"/>
</dbReference>
<keyword evidence="2 4" id="KW-0732">Signal</keyword>
<comment type="similarity">
    <text evidence="1">Belongs to the Skp family.</text>
</comment>
<reference evidence="6" key="1">
    <citation type="journal article" date="2019" name="Int. J. Syst. Evol. Microbiol.">
        <title>The Global Catalogue of Microorganisms (GCM) 10K type strain sequencing project: providing services to taxonomists for standard genome sequencing and annotation.</title>
        <authorList>
            <consortium name="The Broad Institute Genomics Platform"/>
            <consortium name="The Broad Institute Genome Sequencing Center for Infectious Disease"/>
            <person name="Wu L."/>
            <person name="Ma J."/>
        </authorList>
    </citation>
    <scope>NUCLEOTIDE SEQUENCE [LARGE SCALE GENOMIC DNA]</scope>
    <source>
        <strain evidence="6">CCUG 63418</strain>
    </source>
</reference>
<dbReference type="PANTHER" id="PTHR35089">
    <property type="entry name" value="CHAPERONE PROTEIN SKP"/>
    <property type="match status" value="1"/>
</dbReference>
<comment type="caution">
    <text evidence="5">The sequence shown here is derived from an EMBL/GenBank/DDBJ whole genome shotgun (WGS) entry which is preliminary data.</text>
</comment>
<dbReference type="InterPro" id="IPR024930">
    <property type="entry name" value="Skp_dom_sf"/>
</dbReference>
<gene>
    <name evidence="5" type="ORF">ACFQZS_11920</name>
</gene>
<protein>
    <submittedName>
        <fullName evidence="5">OmpH family outer membrane protein</fullName>
    </submittedName>
</protein>
<feature type="compositionally biased region" description="Basic and acidic residues" evidence="3">
    <location>
        <begin position="107"/>
        <end position="118"/>
    </location>
</feature>
<dbReference type="SUPFAM" id="SSF111384">
    <property type="entry name" value="OmpH-like"/>
    <property type="match status" value="1"/>
</dbReference>
<dbReference type="Gene3D" id="3.30.910.20">
    <property type="entry name" value="Skp domain"/>
    <property type="match status" value="1"/>
</dbReference>
<dbReference type="EMBL" id="JBHTHU010000006">
    <property type="protein sequence ID" value="MFD0750852.1"/>
    <property type="molecule type" value="Genomic_DNA"/>
</dbReference>
<accession>A0ABW2YZI9</accession>
<keyword evidence="6" id="KW-1185">Reference proteome</keyword>
<evidence type="ECO:0000313" key="6">
    <source>
        <dbReference type="Proteomes" id="UP001596958"/>
    </source>
</evidence>
<name>A0ABW2YZI9_9SPHI</name>
<evidence type="ECO:0000256" key="1">
    <source>
        <dbReference type="ARBA" id="ARBA00009091"/>
    </source>
</evidence>
<dbReference type="Proteomes" id="UP001596958">
    <property type="component" value="Unassembled WGS sequence"/>
</dbReference>
<proteinExistence type="inferred from homology"/>
<dbReference type="SMART" id="SM00935">
    <property type="entry name" value="OmpH"/>
    <property type="match status" value="1"/>
</dbReference>
<dbReference type="Pfam" id="PF03938">
    <property type="entry name" value="OmpH"/>
    <property type="match status" value="1"/>
</dbReference>
<dbReference type="InterPro" id="IPR005632">
    <property type="entry name" value="Chaperone_Skp"/>
</dbReference>
<evidence type="ECO:0000256" key="2">
    <source>
        <dbReference type="ARBA" id="ARBA00022729"/>
    </source>
</evidence>
<dbReference type="RefSeq" id="WP_377100485.1">
    <property type="nucleotide sequence ID" value="NZ_JBHTHU010000006.1"/>
</dbReference>
<feature type="signal peptide" evidence="4">
    <location>
        <begin position="1"/>
        <end position="22"/>
    </location>
</feature>
<evidence type="ECO:0000256" key="3">
    <source>
        <dbReference type="SAM" id="MobiDB-lite"/>
    </source>
</evidence>
<dbReference type="PANTHER" id="PTHR35089:SF1">
    <property type="entry name" value="CHAPERONE PROTEIN SKP"/>
    <property type="match status" value="1"/>
</dbReference>
<evidence type="ECO:0000313" key="5">
    <source>
        <dbReference type="EMBL" id="MFD0750852.1"/>
    </source>
</evidence>
<feature type="chain" id="PRO_5045063949" evidence="4">
    <location>
        <begin position="23"/>
        <end position="198"/>
    </location>
</feature>
<feature type="region of interest" description="Disordered" evidence="3">
    <location>
        <begin position="98"/>
        <end position="119"/>
    </location>
</feature>